<proteinExistence type="predicted"/>
<organism evidence="2 3">
    <name type="scientific">Candidatus Abyssobacteria bacterium SURF_17</name>
    <dbReference type="NCBI Taxonomy" id="2093361"/>
    <lineage>
        <taxon>Bacteria</taxon>
        <taxon>Pseudomonadati</taxon>
        <taxon>Candidatus Hydrogenedentota</taxon>
        <taxon>Candidatus Abyssobacteria</taxon>
    </lineage>
</organism>
<dbReference type="EMBL" id="QZKI01000107">
    <property type="protein sequence ID" value="RJP67227.1"/>
    <property type="molecule type" value="Genomic_DNA"/>
</dbReference>
<sequence length="90" mass="9904">MEKGKTDQEQSKTGTNRGKLIKALIIAGTFAGIVLLSLLSRVPGGELPSVSVVLLRTALLSVCTLVYFWMLYYMQASNRNGKQKSRGDRK</sequence>
<dbReference type="AlphaFoldDB" id="A0A419ETH7"/>
<evidence type="ECO:0000256" key="1">
    <source>
        <dbReference type="SAM" id="Phobius"/>
    </source>
</evidence>
<keyword evidence="1" id="KW-0812">Transmembrane</keyword>
<reference evidence="2 3" key="1">
    <citation type="journal article" date="2017" name="ISME J.">
        <title>Energy and carbon metabolisms in a deep terrestrial subsurface fluid microbial community.</title>
        <authorList>
            <person name="Momper L."/>
            <person name="Jungbluth S.P."/>
            <person name="Lee M.D."/>
            <person name="Amend J.P."/>
        </authorList>
    </citation>
    <scope>NUCLEOTIDE SEQUENCE [LARGE SCALE GENOMIC DNA]</scope>
    <source>
        <strain evidence="2">SURF_17</strain>
    </source>
</reference>
<protein>
    <submittedName>
        <fullName evidence="2">Uncharacterized protein</fullName>
    </submittedName>
</protein>
<dbReference type="Proteomes" id="UP000285961">
    <property type="component" value="Unassembled WGS sequence"/>
</dbReference>
<evidence type="ECO:0000313" key="3">
    <source>
        <dbReference type="Proteomes" id="UP000285961"/>
    </source>
</evidence>
<evidence type="ECO:0000313" key="2">
    <source>
        <dbReference type="EMBL" id="RJP67227.1"/>
    </source>
</evidence>
<keyword evidence="1" id="KW-1133">Transmembrane helix</keyword>
<comment type="caution">
    <text evidence="2">The sequence shown here is derived from an EMBL/GenBank/DDBJ whole genome shotgun (WGS) entry which is preliminary data.</text>
</comment>
<gene>
    <name evidence="2" type="ORF">C4532_14955</name>
</gene>
<accession>A0A419ETH7</accession>
<feature type="transmembrane region" description="Helical" evidence="1">
    <location>
        <begin position="52"/>
        <end position="74"/>
    </location>
</feature>
<name>A0A419ETH7_9BACT</name>
<keyword evidence="1" id="KW-0472">Membrane</keyword>
<feature type="transmembrane region" description="Helical" evidence="1">
    <location>
        <begin position="20"/>
        <end position="40"/>
    </location>
</feature>